<organism evidence="1 2">
    <name type="scientific">Nitratireductor aestuarii</name>
    <dbReference type="NCBI Taxonomy" id="1735103"/>
    <lineage>
        <taxon>Bacteria</taxon>
        <taxon>Pseudomonadati</taxon>
        <taxon>Pseudomonadota</taxon>
        <taxon>Alphaproteobacteria</taxon>
        <taxon>Hyphomicrobiales</taxon>
        <taxon>Phyllobacteriaceae</taxon>
        <taxon>Nitratireductor</taxon>
    </lineage>
</organism>
<dbReference type="Gene3D" id="3.40.50.720">
    <property type="entry name" value="NAD(P)-binding Rossmann-like Domain"/>
    <property type="match status" value="1"/>
</dbReference>
<evidence type="ECO:0000313" key="2">
    <source>
        <dbReference type="Proteomes" id="UP000636264"/>
    </source>
</evidence>
<name>A0A916RNN7_9HYPH</name>
<keyword evidence="2" id="KW-1185">Reference proteome</keyword>
<gene>
    <name evidence="1" type="ORF">GCM10011385_16260</name>
</gene>
<dbReference type="PRINTS" id="PR00081">
    <property type="entry name" value="GDHRDH"/>
</dbReference>
<accession>A0A916RNN7</accession>
<dbReference type="RefSeq" id="WP_244630287.1">
    <property type="nucleotide sequence ID" value="NZ_BMIF01000004.1"/>
</dbReference>
<reference evidence="1" key="2">
    <citation type="submission" date="2020-09" db="EMBL/GenBank/DDBJ databases">
        <authorList>
            <person name="Sun Q."/>
            <person name="Zhou Y."/>
        </authorList>
    </citation>
    <scope>NUCLEOTIDE SEQUENCE</scope>
    <source>
        <strain evidence="1">CGMCC 1.15320</strain>
    </source>
</reference>
<evidence type="ECO:0000313" key="1">
    <source>
        <dbReference type="EMBL" id="GGA63204.1"/>
    </source>
</evidence>
<dbReference type="PANTHER" id="PTHR43431">
    <property type="entry name" value="OXIDOREDUCTASE, SHORT CHAIN DEHYDROGENASE/REDUCTASE FAMILY (AFU_ORTHOLOGUE AFUA_5G14000)"/>
    <property type="match status" value="1"/>
</dbReference>
<dbReference type="InterPro" id="IPR036291">
    <property type="entry name" value="NAD(P)-bd_dom_sf"/>
</dbReference>
<dbReference type="SUPFAM" id="SSF51735">
    <property type="entry name" value="NAD(P)-binding Rossmann-fold domains"/>
    <property type="match status" value="1"/>
</dbReference>
<dbReference type="InterPro" id="IPR002347">
    <property type="entry name" value="SDR_fam"/>
</dbReference>
<dbReference type="AlphaFoldDB" id="A0A916RNN7"/>
<dbReference type="EMBL" id="BMIF01000004">
    <property type="protein sequence ID" value="GGA63204.1"/>
    <property type="molecule type" value="Genomic_DNA"/>
</dbReference>
<reference evidence="1" key="1">
    <citation type="journal article" date="2014" name="Int. J. Syst. Evol. Microbiol.">
        <title>Complete genome sequence of Corynebacterium casei LMG S-19264T (=DSM 44701T), isolated from a smear-ripened cheese.</title>
        <authorList>
            <consortium name="US DOE Joint Genome Institute (JGI-PGF)"/>
            <person name="Walter F."/>
            <person name="Albersmeier A."/>
            <person name="Kalinowski J."/>
            <person name="Ruckert C."/>
        </authorList>
    </citation>
    <scope>NUCLEOTIDE SEQUENCE</scope>
    <source>
        <strain evidence="1">CGMCC 1.15320</strain>
    </source>
</reference>
<dbReference type="PANTHER" id="PTHR43431:SF1">
    <property type="entry name" value="OS08G0476300 PROTEIN"/>
    <property type="match status" value="1"/>
</dbReference>
<proteinExistence type="predicted"/>
<sequence length="251" mass="27003">MSKPCTVVVGMGPGLGRALVKKFAEEGHAVAFVGRREAEIRRHEAELRAEGLDVTGFPGDAGSQESMAKVFDQIHATYGSPEVLIYNAALIEPSRFVTPSGKAEVKYGTADGWNSLGEPVSVDYLKHAFSVNVAGALDAAKKVVPAMLERGRGTILLTGGVLAFEPWIEWGVTSLSKAALRSLGRSLYKELNDKGIHVSTIAIHGTMQAGTPYDHDLVAAAYWALHQQPADKWEAEYHFRADEADGSDPDV</sequence>
<comment type="caution">
    <text evidence="1">The sequence shown here is derived from an EMBL/GenBank/DDBJ whole genome shotgun (WGS) entry which is preliminary data.</text>
</comment>
<dbReference type="Pfam" id="PF00106">
    <property type="entry name" value="adh_short"/>
    <property type="match status" value="1"/>
</dbReference>
<dbReference type="Proteomes" id="UP000636264">
    <property type="component" value="Unassembled WGS sequence"/>
</dbReference>
<protein>
    <submittedName>
        <fullName evidence="1">Short-chain dehydrogenase</fullName>
    </submittedName>
</protein>